<accession>A0A2N5VF71</accession>
<organism evidence="2 3">
    <name type="scientific">Puccinia coronata f. sp. avenae</name>
    <dbReference type="NCBI Taxonomy" id="200324"/>
    <lineage>
        <taxon>Eukaryota</taxon>
        <taxon>Fungi</taxon>
        <taxon>Dikarya</taxon>
        <taxon>Basidiomycota</taxon>
        <taxon>Pucciniomycotina</taxon>
        <taxon>Pucciniomycetes</taxon>
        <taxon>Pucciniales</taxon>
        <taxon>Pucciniaceae</taxon>
        <taxon>Puccinia</taxon>
    </lineage>
</organism>
<dbReference type="AlphaFoldDB" id="A0A2N5VF71"/>
<dbReference type="Proteomes" id="UP000235392">
    <property type="component" value="Unassembled WGS sequence"/>
</dbReference>
<evidence type="ECO:0000256" key="1">
    <source>
        <dbReference type="SAM" id="MobiDB-lite"/>
    </source>
</evidence>
<sequence length="124" mass="13509">MVLSFARQARVGNAALISSPTYYFSPPSTIPNISIPYPRNHLSRHHLFSFSSRPVVIALIRTPPASSSSDKGSFILSFYLRERKLKKMGLLDSLSVSPSGAGGTLIGGHRADQQGLDRIGRRQA</sequence>
<reference evidence="2 3" key="1">
    <citation type="submission" date="2017-11" db="EMBL/GenBank/DDBJ databases">
        <title>De novo assembly and phasing of dikaryotic genomes from two isolates of Puccinia coronata f. sp. avenae, the causal agent of oat crown rust.</title>
        <authorList>
            <person name="Miller M.E."/>
            <person name="Zhang Y."/>
            <person name="Omidvar V."/>
            <person name="Sperschneider J."/>
            <person name="Schwessinger B."/>
            <person name="Raley C."/>
            <person name="Palmer J.M."/>
            <person name="Garnica D."/>
            <person name="Upadhyaya N."/>
            <person name="Rathjen J."/>
            <person name="Taylor J.M."/>
            <person name="Park R.F."/>
            <person name="Dodds P.N."/>
            <person name="Hirsch C.D."/>
            <person name="Kianian S.F."/>
            <person name="Figueroa M."/>
        </authorList>
    </citation>
    <scope>NUCLEOTIDE SEQUENCE [LARGE SCALE GENOMIC DNA]</scope>
    <source>
        <strain evidence="2">12SD80</strain>
    </source>
</reference>
<comment type="caution">
    <text evidence="2">The sequence shown here is derived from an EMBL/GenBank/DDBJ whole genome shotgun (WGS) entry which is preliminary data.</text>
</comment>
<evidence type="ECO:0000313" key="3">
    <source>
        <dbReference type="Proteomes" id="UP000235392"/>
    </source>
</evidence>
<proteinExistence type="predicted"/>
<evidence type="ECO:0000313" key="2">
    <source>
        <dbReference type="EMBL" id="PLW48630.1"/>
    </source>
</evidence>
<dbReference type="EMBL" id="PGCI01000022">
    <property type="protein sequence ID" value="PLW48630.1"/>
    <property type="molecule type" value="Genomic_DNA"/>
</dbReference>
<gene>
    <name evidence="2" type="ORF">PCASD_03367</name>
</gene>
<feature type="region of interest" description="Disordered" evidence="1">
    <location>
        <begin position="100"/>
        <end position="124"/>
    </location>
</feature>
<name>A0A2N5VF71_9BASI</name>
<protein>
    <submittedName>
        <fullName evidence="2">Uncharacterized protein</fullName>
    </submittedName>
</protein>